<evidence type="ECO:0000313" key="2">
    <source>
        <dbReference type="Proteomes" id="UP000732399"/>
    </source>
</evidence>
<proteinExistence type="predicted"/>
<name>A0ABX1CRB4_9SPHN</name>
<keyword evidence="2" id="KW-1185">Reference proteome</keyword>
<evidence type="ECO:0008006" key="3">
    <source>
        <dbReference type="Google" id="ProtNLM"/>
    </source>
</evidence>
<dbReference type="EMBL" id="JAAVJH010000018">
    <property type="protein sequence ID" value="NJR80449.1"/>
    <property type="molecule type" value="Genomic_DNA"/>
</dbReference>
<sequence>MLGTNNSTTALTAPADDLFAIVPSDTVDLATVPKALYCAVAGNVALRGTGNTTITIPVVAGQIVPIRARRVMATGTTATMVGLA</sequence>
<protein>
    <recommendedName>
        <fullName evidence="3">DUF2190 family protein</fullName>
    </recommendedName>
</protein>
<comment type="caution">
    <text evidence="1">The sequence shown here is derived from an EMBL/GenBank/DDBJ whole genome shotgun (WGS) entry which is preliminary data.</text>
</comment>
<accession>A0ABX1CRB4</accession>
<evidence type="ECO:0000313" key="1">
    <source>
        <dbReference type="EMBL" id="NJR80449.1"/>
    </source>
</evidence>
<gene>
    <name evidence="1" type="ORF">HBH26_17870</name>
</gene>
<reference evidence="1 2" key="1">
    <citation type="submission" date="2020-03" db="EMBL/GenBank/DDBJ databases">
        <authorList>
            <person name="Wang L."/>
            <person name="He N."/>
            <person name="Li Y."/>
            <person name="Fang Y."/>
            <person name="Zhang F."/>
        </authorList>
    </citation>
    <scope>NUCLEOTIDE SEQUENCE [LARGE SCALE GENOMIC DNA]</scope>
    <source>
        <strain evidence="1 2">36D10-4-7</strain>
    </source>
</reference>
<dbReference type="Proteomes" id="UP000732399">
    <property type="component" value="Unassembled WGS sequence"/>
</dbReference>
<organism evidence="1 2">
    <name type="scientific">Sphingomonas corticis</name>
    <dbReference type="NCBI Taxonomy" id="2722791"/>
    <lineage>
        <taxon>Bacteria</taxon>
        <taxon>Pseudomonadati</taxon>
        <taxon>Pseudomonadota</taxon>
        <taxon>Alphaproteobacteria</taxon>
        <taxon>Sphingomonadales</taxon>
        <taxon>Sphingomonadaceae</taxon>
        <taxon>Sphingomonas</taxon>
    </lineage>
</organism>